<organism evidence="2 3">
    <name type="scientific">Mycolicibacter sinensis (strain JDM601)</name>
    <name type="common">Mycobacterium sinense</name>
    <dbReference type="NCBI Taxonomy" id="875328"/>
    <lineage>
        <taxon>Bacteria</taxon>
        <taxon>Bacillati</taxon>
        <taxon>Actinomycetota</taxon>
        <taxon>Actinomycetes</taxon>
        <taxon>Mycobacteriales</taxon>
        <taxon>Mycobacteriaceae</taxon>
        <taxon>Mycolicibacter</taxon>
    </lineage>
</organism>
<gene>
    <name evidence="2" type="ORF">A5710_02360</name>
</gene>
<evidence type="ECO:0000313" key="3">
    <source>
        <dbReference type="Proteomes" id="UP000093943"/>
    </source>
</evidence>
<reference evidence="3" key="1">
    <citation type="submission" date="2016-06" db="EMBL/GenBank/DDBJ databases">
        <authorList>
            <person name="Sutton G."/>
            <person name="Brinkac L."/>
            <person name="Sanka R."/>
            <person name="Adams M."/>
            <person name="Lau E."/>
            <person name="Sam S."/>
            <person name="Sreng N."/>
            <person name="Him V."/>
            <person name="Kerleguer A."/>
            <person name="Cheng S."/>
        </authorList>
    </citation>
    <scope>NUCLEOTIDE SEQUENCE [LARGE SCALE GENOMIC DNA]</scope>
    <source>
        <strain evidence="3">E1876</strain>
    </source>
</reference>
<feature type="transmembrane region" description="Helical" evidence="1">
    <location>
        <begin position="128"/>
        <end position="147"/>
    </location>
</feature>
<dbReference type="AlphaFoldDB" id="A0A1A2NK41"/>
<dbReference type="RefSeq" id="WP_064923862.1">
    <property type="nucleotide sequence ID" value="NZ_LZJK01000150.1"/>
</dbReference>
<proteinExistence type="predicted"/>
<accession>A0A1A2NK41</accession>
<evidence type="ECO:0000313" key="2">
    <source>
        <dbReference type="EMBL" id="OBI30014.1"/>
    </source>
</evidence>
<dbReference type="EMBL" id="LZKG01000079">
    <property type="protein sequence ID" value="OBI30014.1"/>
    <property type="molecule type" value="Genomic_DNA"/>
</dbReference>
<comment type="caution">
    <text evidence="2">The sequence shown here is derived from an EMBL/GenBank/DDBJ whole genome shotgun (WGS) entry which is preliminary data.</text>
</comment>
<keyword evidence="1" id="KW-0812">Transmembrane</keyword>
<feature type="transmembrane region" description="Helical" evidence="1">
    <location>
        <begin position="89"/>
        <end position="108"/>
    </location>
</feature>
<sequence length="161" mass="17335">MSSLLRRTGLHQLHRMLRLGGYVAFDLPRTVTALGGLLLVGLAAAHAYVVIRERALPASFEVYSALLIGGCLLAAGIMWLAVTPRLPPLGWLLGDLLSVVFLGLYLVSRAGSWPGLVALTGRWDIAPGTWAMACAAGFLAVHMSVLLRINVAYPQHQGWHD</sequence>
<protein>
    <submittedName>
        <fullName evidence="2">Oxidoreductase</fullName>
    </submittedName>
</protein>
<name>A0A1A2NK41_MYCSD</name>
<evidence type="ECO:0000256" key="1">
    <source>
        <dbReference type="SAM" id="Phobius"/>
    </source>
</evidence>
<keyword evidence="1" id="KW-1133">Transmembrane helix</keyword>
<dbReference type="Proteomes" id="UP000093943">
    <property type="component" value="Unassembled WGS sequence"/>
</dbReference>
<feature type="transmembrane region" description="Helical" evidence="1">
    <location>
        <begin position="63"/>
        <end position="82"/>
    </location>
</feature>
<keyword evidence="1" id="KW-0472">Membrane</keyword>